<sequence length="233" mass="26011">MSGIPAIFSHFVTNLPAFHQVLVFLCIKSVSVPHVQPEERFLVGRIGPKKYRIYRVIVRYGYRDVQKDDVEFEKDLVSSIAEFIRCADSNQNSFMDGASHSCEGLSFISKGLPLEEEEGEFDGSDSTGSSAHKEINPNTTAPKPKRVRFALPKDTKIDREVRGELQELMEAREAGMSFITGRSHMKAKSGSGLIKQIVINFGYEFLRRNSRGPAFAVNLPHVSTVEVGMICLV</sequence>
<dbReference type="OMA" id="RMCEAND"/>
<evidence type="ECO:0000256" key="1">
    <source>
        <dbReference type="SAM" id="MobiDB-lite"/>
    </source>
</evidence>
<dbReference type="Proteomes" id="UP000007015">
    <property type="component" value="Chromosome 6"/>
</dbReference>
<keyword evidence="4" id="KW-1185">Reference proteome</keyword>
<organism evidence="3 4">
    <name type="scientific">Oryza sativa subsp. indica</name>
    <name type="common">Rice</name>
    <dbReference type="NCBI Taxonomy" id="39946"/>
    <lineage>
        <taxon>Eukaryota</taxon>
        <taxon>Viridiplantae</taxon>
        <taxon>Streptophyta</taxon>
        <taxon>Embryophyta</taxon>
        <taxon>Tracheophyta</taxon>
        <taxon>Spermatophyta</taxon>
        <taxon>Magnoliopsida</taxon>
        <taxon>Liliopsida</taxon>
        <taxon>Poales</taxon>
        <taxon>Poaceae</taxon>
        <taxon>BOP clade</taxon>
        <taxon>Oryzoideae</taxon>
        <taxon>Oryzeae</taxon>
        <taxon>Oryzinae</taxon>
        <taxon>Oryza</taxon>
        <taxon>Oryza sativa</taxon>
    </lineage>
</organism>
<dbReference type="STRING" id="39946.B8B0M8"/>
<proteinExistence type="predicted"/>
<dbReference type="InterPro" id="IPR003855">
    <property type="entry name" value="K+_transporter"/>
</dbReference>
<evidence type="ECO:0000259" key="2">
    <source>
        <dbReference type="Pfam" id="PF22776"/>
    </source>
</evidence>
<dbReference type="HOGENOM" id="CLU_008142_1_0_1"/>
<dbReference type="EMBL" id="CM000131">
    <property type="protein sequence ID" value="EEC80371.1"/>
    <property type="molecule type" value="Genomic_DNA"/>
</dbReference>
<gene>
    <name evidence="3" type="ORF">OsI_22483</name>
</gene>
<dbReference type="Gramene" id="BGIOSGA021477-TA">
    <property type="protein sequence ID" value="BGIOSGA021477-PA"/>
    <property type="gene ID" value="BGIOSGA021477"/>
</dbReference>
<dbReference type="PANTHER" id="PTHR30540">
    <property type="entry name" value="OSMOTIC STRESS POTASSIUM TRANSPORTER"/>
    <property type="match status" value="1"/>
</dbReference>
<protein>
    <recommendedName>
        <fullName evidence="2">K+ potassium transporter C-terminal domain-containing protein</fullName>
    </recommendedName>
</protein>
<accession>B8B0M8</accession>
<feature type="domain" description="K+ potassium transporter C-terminal" evidence="2">
    <location>
        <begin position="2"/>
        <end position="230"/>
    </location>
</feature>
<reference evidence="3 4" key="1">
    <citation type="journal article" date="2005" name="PLoS Biol.">
        <title>The genomes of Oryza sativa: a history of duplications.</title>
        <authorList>
            <person name="Yu J."/>
            <person name="Wang J."/>
            <person name="Lin W."/>
            <person name="Li S."/>
            <person name="Li H."/>
            <person name="Zhou J."/>
            <person name="Ni P."/>
            <person name="Dong W."/>
            <person name="Hu S."/>
            <person name="Zeng C."/>
            <person name="Zhang J."/>
            <person name="Zhang Y."/>
            <person name="Li R."/>
            <person name="Xu Z."/>
            <person name="Li S."/>
            <person name="Li X."/>
            <person name="Zheng H."/>
            <person name="Cong L."/>
            <person name="Lin L."/>
            <person name="Yin J."/>
            <person name="Geng J."/>
            <person name="Li G."/>
            <person name="Shi J."/>
            <person name="Liu J."/>
            <person name="Lv H."/>
            <person name="Li J."/>
            <person name="Wang J."/>
            <person name="Deng Y."/>
            <person name="Ran L."/>
            <person name="Shi X."/>
            <person name="Wang X."/>
            <person name="Wu Q."/>
            <person name="Li C."/>
            <person name="Ren X."/>
            <person name="Wang J."/>
            <person name="Wang X."/>
            <person name="Li D."/>
            <person name="Liu D."/>
            <person name="Zhang X."/>
            <person name="Ji Z."/>
            <person name="Zhao W."/>
            <person name="Sun Y."/>
            <person name="Zhang Z."/>
            <person name="Bao J."/>
            <person name="Han Y."/>
            <person name="Dong L."/>
            <person name="Ji J."/>
            <person name="Chen P."/>
            <person name="Wu S."/>
            <person name="Liu J."/>
            <person name="Xiao Y."/>
            <person name="Bu D."/>
            <person name="Tan J."/>
            <person name="Yang L."/>
            <person name="Ye C."/>
            <person name="Zhang J."/>
            <person name="Xu J."/>
            <person name="Zhou Y."/>
            <person name="Yu Y."/>
            <person name="Zhang B."/>
            <person name="Zhuang S."/>
            <person name="Wei H."/>
            <person name="Liu B."/>
            <person name="Lei M."/>
            <person name="Yu H."/>
            <person name="Li Y."/>
            <person name="Xu H."/>
            <person name="Wei S."/>
            <person name="He X."/>
            <person name="Fang L."/>
            <person name="Zhang Z."/>
            <person name="Zhang Y."/>
            <person name="Huang X."/>
            <person name="Su Z."/>
            <person name="Tong W."/>
            <person name="Li J."/>
            <person name="Tong Z."/>
            <person name="Li S."/>
            <person name="Ye J."/>
            <person name="Wang L."/>
            <person name="Fang L."/>
            <person name="Lei T."/>
            <person name="Chen C."/>
            <person name="Chen H."/>
            <person name="Xu Z."/>
            <person name="Li H."/>
            <person name="Huang H."/>
            <person name="Zhang F."/>
            <person name="Xu H."/>
            <person name="Li N."/>
            <person name="Zhao C."/>
            <person name="Li S."/>
            <person name="Dong L."/>
            <person name="Huang Y."/>
            <person name="Li L."/>
            <person name="Xi Y."/>
            <person name="Qi Q."/>
            <person name="Li W."/>
            <person name="Zhang B."/>
            <person name="Hu W."/>
            <person name="Zhang Y."/>
            <person name="Tian X."/>
            <person name="Jiao Y."/>
            <person name="Liang X."/>
            <person name="Jin J."/>
            <person name="Gao L."/>
            <person name="Zheng W."/>
            <person name="Hao B."/>
            <person name="Liu S."/>
            <person name="Wang W."/>
            <person name="Yuan L."/>
            <person name="Cao M."/>
            <person name="McDermott J."/>
            <person name="Samudrala R."/>
            <person name="Wang J."/>
            <person name="Wong G.K."/>
            <person name="Yang H."/>
        </authorList>
    </citation>
    <scope>NUCLEOTIDE SEQUENCE [LARGE SCALE GENOMIC DNA]</scope>
    <source>
        <strain evidence="4">cv. 93-11</strain>
    </source>
</reference>
<name>B8B0M8_ORYSI</name>
<dbReference type="Pfam" id="PF22776">
    <property type="entry name" value="K_trans_C"/>
    <property type="match status" value="1"/>
</dbReference>
<dbReference type="InterPro" id="IPR053952">
    <property type="entry name" value="K_trans_C"/>
</dbReference>
<evidence type="ECO:0000313" key="4">
    <source>
        <dbReference type="Proteomes" id="UP000007015"/>
    </source>
</evidence>
<dbReference type="GO" id="GO:0015079">
    <property type="term" value="F:potassium ion transmembrane transporter activity"/>
    <property type="evidence" value="ECO:0007669"/>
    <property type="project" value="InterPro"/>
</dbReference>
<evidence type="ECO:0000313" key="3">
    <source>
        <dbReference type="EMBL" id="EEC80371.1"/>
    </source>
</evidence>
<feature type="region of interest" description="Disordered" evidence="1">
    <location>
        <begin position="117"/>
        <end position="145"/>
    </location>
</feature>
<dbReference type="GO" id="GO:0016020">
    <property type="term" value="C:membrane"/>
    <property type="evidence" value="ECO:0007669"/>
    <property type="project" value="InterPro"/>
</dbReference>
<dbReference type="AlphaFoldDB" id="B8B0M8"/>
<dbReference type="PANTHER" id="PTHR30540:SF17">
    <property type="entry name" value="POTASSIUM TRANSPORTER 24"/>
    <property type="match status" value="1"/>
</dbReference>